<comment type="caution">
    <text evidence="1">The sequence shown here is derived from an EMBL/GenBank/DDBJ whole genome shotgun (WGS) entry which is preliminary data.</text>
</comment>
<dbReference type="InterPro" id="IPR038666">
    <property type="entry name" value="SSP1_head-tail_sf"/>
</dbReference>
<proteinExistence type="predicted"/>
<dbReference type="NCBIfam" id="TIGR01563">
    <property type="entry name" value="gp16_SPP1"/>
    <property type="match status" value="1"/>
</dbReference>
<reference evidence="1 2" key="1">
    <citation type="submission" date="2018-08" db="EMBL/GenBank/DDBJ databases">
        <title>Bacillus phenotypic plasticity.</title>
        <authorList>
            <person name="Hurtado E."/>
        </authorList>
    </citation>
    <scope>NUCLEOTIDE SEQUENCE [LARGE SCALE GENOMIC DNA]</scope>
    <source>
        <strain evidence="1 2">427</strain>
    </source>
</reference>
<sequence length="113" mass="13029">MIHEEFPHTITFQSYVETPTGGGGFKKEWQDVITDCEAFVDSLTGNEYYQAQQLENPIEYNVYFPYREGVKNDMRIIWKDRNNKVLVIRSSPIDQGGQGEILCFKCRSGANPE</sequence>
<evidence type="ECO:0000313" key="2">
    <source>
        <dbReference type="Proteomes" id="UP000324326"/>
    </source>
</evidence>
<dbReference type="AlphaFoldDB" id="A0A5M8RUN2"/>
<gene>
    <name evidence="1" type="ORF">DX927_08965</name>
</gene>
<dbReference type="Pfam" id="PF05521">
    <property type="entry name" value="Phage_HCP"/>
    <property type="match status" value="1"/>
</dbReference>
<name>A0A5M8RUN2_9BACI</name>
<dbReference type="Gene3D" id="2.40.10.270">
    <property type="entry name" value="Bacteriophage SPP1 head-tail adaptor protein"/>
    <property type="match status" value="1"/>
</dbReference>
<dbReference type="InterPro" id="IPR008767">
    <property type="entry name" value="Phage_SPP1_head-tail_adaptor"/>
</dbReference>
<dbReference type="Proteomes" id="UP000324326">
    <property type="component" value="Unassembled WGS sequence"/>
</dbReference>
<evidence type="ECO:0000313" key="1">
    <source>
        <dbReference type="EMBL" id="KAA6450953.1"/>
    </source>
</evidence>
<dbReference type="RefSeq" id="WP_150149785.1">
    <property type="nucleotide sequence ID" value="NZ_QSND01000002.1"/>
</dbReference>
<protein>
    <submittedName>
        <fullName evidence="1">Head-tail adaptor protein</fullName>
    </submittedName>
</protein>
<organism evidence="1 2">
    <name type="scientific">Bacillus swezeyi</name>
    <dbReference type="NCBI Taxonomy" id="1925020"/>
    <lineage>
        <taxon>Bacteria</taxon>
        <taxon>Bacillati</taxon>
        <taxon>Bacillota</taxon>
        <taxon>Bacilli</taxon>
        <taxon>Bacillales</taxon>
        <taxon>Bacillaceae</taxon>
        <taxon>Bacillus</taxon>
    </lineage>
</organism>
<dbReference type="EMBL" id="QSND01000002">
    <property type="protein sequence ID" value="KAA6450953.1"/>
    <property type="molecule type" value="Genomic_DNA"/>
</dbReference>
<accession>A0A5M8RUN2</accession>